<organism evidence="2 3">
    <name type="scientific">Novosphingobium clariflavum</name>
    <dbReference type="NCBI Taxonomy" id="2029884"/>
    <lineage>
        <taxon>Bacteria</taxon>
        <taxon>Pseudomonadati</taxon>
        <taxon>Pseudomonadota</taxon>
        <taxon>Alphaproteobacteria</taxon>
        <taxon>Sphingomonadales</taxon>
        <taxon>Sphingomonadaceae</taxon>
        <taxon>Novosphingobium</taxon>
    </lineage>
</organism>
<dbReference type="RefSeq" id="WP_267218664.1">
    <property type="nucleotide sequence ID" value="NZ_JAPCWC010000002.1"/>
</dbReference>
<name>A0ABV6S9I2_9SPHN</name>
<gene>
    <name evidence="2" type="ORF">ACFFF8_15065</name>
</gene>
<proteinExistence type="predicted"/>
<sequence>MRRASICVVLLVLVAACHREPSFDERYKAAQDSIGAKVKEIDAQASGSAPPPAEDAAAEGEGGR</sequence>
<protein>
    <recommendedName>
        <fullName evidence="4">Lipoprotein</fullName>
    </recommendedName>
</protein>
<evidence type="ECO:0000313" key="3">
    <source>
        <dbReference type="Proteomes" id="UP001589858"/>
    </source>
</evidence>
<dbReference type="EMBL" id="JBHLTM010000061">
    <property type="protein sequence ID" value="MFC0685911.1"/>
    <property type="molecule type" value="Genomic_DNA"/>
</dbReference>
<accession>A0ABV6S9I2</accession>
<evidence type="ECO:0008006" key="4">
    <source>
        <dbReference type="Google" id="ProtNLM"/>
    </source>
</evidence>
<feature type="region of interest" description="Disordered" evidence="1">
    <location>
        <begin position="41"/>
        <end position="64"/>
    </location>
</feature>
<keyword evidence="3" id="KW-1185">Reference proteome</keyword>
<evidence type="ECO:0000313" key="2">
    <source>
        <dbReference type="EMBL" id="MFC0685911.1"/>
    </source>
</evidence>
<dbReference type="Proteomes" id="UP001589858">
    <property type="component" value="Unassembled WGS sequence"/>
</dbReference>
<comment type="caution">
    <text evidence="2">The sequence shown here is derived from an EMBL/GenBank/DDBJ whole genome shotgun (WGS) entry which is preliminary data.</text>
</comment>
<dbReference type="PROSITE" id="PS51257">
    <property type="entry name" value="PROKAR_LIPOPROTEIN"/>
    <property type="match status" value="1"/>
</dbReference>
<reference evidence="2 3" key="1">
    <citation type="submission" date="2024-09" db="EMBL/GenBank/DDBJ databases">
        <authorList>
            <person name="Sun Q."/>
            <person name="Mori K."/>
        </authorList>
    </citation>
    <scope>NUCLEOTIDE SEQUENCE [LARGE SCALE GENOMIC DNA]</scope>
    <source>
        <strain evidence="2 3">CICC 11035S</strain>
    </source>
</reference>
<evidence type="ECO:0000256" key="1">
    <source>
        <dbReference type="SAM" id="MobiDB-lite"/>
    </source>
</evidence>